<protein>
    <submittedName>
        <fullName evidence="3">Extracellular solute-binding protein, family 7</fullName>
    </submittedName>
</protein>
<reference evidence="3 4" key="2">
    <citation type="journal article" date="2011" name="J. Bacteriol.">
        <title>Complete Genome Sequence of the Haloalkaliphilic, Hydrogen Producing Halanaerobium hydrogenoformans.</title>
        <authorList>
            <person name="Brown S.D."/>
            <person name="Begemann M.B."/>
            <person name="Mormile M.R."/>
            <person name="Wall J.D."/>
            <person name="Han C.S."/>
            <person name="Goodwin L.A."/>
            <person name="Pitluck S."/>
            <person name="Land M.L."/>
            <person name="Hauser L.J."/>
            <person name="Elias D.A."/>
        </authorList>
    </citation>
    <scope>NUCLEOTIDE SEQUENCE [LARGE SCALE GENOMIC DNA]</scope>
    <source>
        <strain evidence="4">sapolanicus</strain>
    </source>
</reference>
<dbReference type="InterPro" id="IPR018389">
    <property type="entry name" value="DctP_fam"/>
</dbReference>
<dbReference type="eggNOG" id="COG1638">
    <property type="taxonomic scope" value="Bacteria"/>
</dbReference>
<dbReference type="STRING" id="656519.Halsa_0565"/>
<reference evidence="3 4" key="1">
    <citation type="submission" date="2010-11" db="EMBL/GenBank/DDBJ databases">
        <title>Complete sequence of Halanaerobium sp. sapolanicus.</title>
        <authorList>
            <consortium name="US DOE Joint Genome Institute"/>
            <person name="Lucas S."/>
            <person name="Copeland A."/>
            <person name="Lapidus A."/>
            <person name="Cheng J.-F."/>
            <person name="Bruce D."/>
            <person name="Goodwin L."/>
            <person name="Pitluck S."/>
            <person name="Davenport K."/>
            <person name="Detter J.C."/>
            <person name="Han C."/>
            <person name="Tapia R."/>
            <person name="Land M."/>
            <person name="Hauser L."/>
            <person name="Jeffries C."/>
            <person name="Kyrpides N."/>
            <person name="Ivanova N."/>
            <person name="Mikhailova N."/>
            <person name="Begemann M.B."/>
            <person name="Mormile M.R."/>
            <person name="Wall J.D."/>
            <person name="Elias D.A."/>
            <person name="Woyke T."/>
        </authorList>
    </citation>
    <scope>NUCLEOTIDE SEQUENCE [LARGE SCALE GENOMIC DNA]</scope>
    <source>
        <strain evidence="4">sapolanicus</strain>
    </source>
</reference>
<dbReference type="Pfam" id="PF03480">
    <property type="entry name" value="DctP"/>
    <property type="match status" value="1"/>
</dbReference>
<feature type="chain" id="PRO_5003188000" evidence="2">
    <location>
        <begin position="31"/>
        <end position="334"/>
    </location>
</feature>
<dbReference type="Gene3D" id="3.40.190.170">
    <property type="entry name" value="Bacterial extracellular solute-binding protein, family 7"/>
    <property type="match status" value="1"/>
</dbReference>
<dbReference type="PANTHER" id="PTHR33376:SF4">
    <property type="entry name" value="SIALIC ACID-BINDING PERIPLASMIC PROTEIN SIAP"/>
    <property type="match status" value="1"/>
</dbReference>
<dbReference type="AlphaFoldDB" id="E4RPK7"/>
<evidence type="ECO:0000256" key="2">
    <source>
        <dbReference type="SAM" id="SignalP"/>
    </source>
</evidence>
<dbReference type="EMBL" id="CP002304">
    <property type="protein sequence ID" value="ADQ14030.1"/>
    <property type="molecule type" value="Genomic_DNA"/>
</dbReference>
<proteinExistence type="predicted"/>
<name>E4RPK7_HALHG</name>
<dbReference type="OrthoDB" id="2796at2"/>
<organism evidence="3 4">
    <name type="scientific">Halanaerobium hydrogeniformans</name>
    <name type="common">Halanaerobium sp. (strain sapolanicus)</name>
    <dbReference type="NCBI Taxonomy" id="656519"/>
    <lineage>
        <taxon>Bacteria</taxon>
        <taxon>Bacillati</taxon>
        <taxon>Bacillota</taxon>
        <taxon>Clostridia</taxon>
        <taxon>Halanaerobiales</taxon>
        <taxon>Halanaerobiaceae</taxon>
        <taxon>Halanaerobium</taxon>
    </lineage>
</organism>
<keyword evidence="1 2" id="KW-0732">Signal</keyword>
<dbReference type="KEGG" id="has:Halsa_0565"/>
<accession>E4RPK7</accession>
<dbReference type="RefSeq" id="WP_013405134.1">
    <property type="nucleotide sequence ID" value="NC_014654.1"/>
</dbReference>
<feature type="signal peptide" evidence="2">
    <location>
        <begin position="1"/>
        <end position="30"/>
    </location>
</feature>
<dbReference type="GO" id="GO:0055085">
    <property type="term" value="P:transmembrane transport"/>
    <property type="evidence" value="ECO:0007669"/>
    <property type="project" value="InterPro"/>
</dbReference>
<gene>
    <name evidence="3" type="ordered locus">Halsa_0565</name>
</gene>
<evidence type="ECO:0000313" key="4">
    <source>
        <dbReference type="Proteomes" id="UP000007434"/>
    </source>
</evidence>
<evidence type="ECO:0000313" key="3">
    <source>
        <dbReference type="EMBL" id="ADQ14030.1"/>
    </source>
</evidence>
<keyword evidence="4" id="KW-1185">Reference proteome</keyword>
<dbReference type="InterPro" id="IPR038404">
    <property type="entry name" value="TRAP_DctP_sf"/>
</dbReference>
<sequence length="334" mass="37389">MLKKFKIKKMTLLVLAVFLITGIFASSMSAAEVNLIAATINRGDHIHTRTLNYLAELVEERSDGRLTMTVYPDAQLGGAAELYEGTIEGAIDLVSLDPGWFAEHHEDFDILDSFYLFRDGEHYKEIMNEPGRLSYFEDLLRENPGLETIYYVGGFERNILSTFAINSIEDLDGQNFRSREVAAEMDWWSALGANPIPIAYEEVYTAIQTGTVEGSQSSINAILEMGFAEVAGYLARTQHVFNINLGVMNMDTYNNMDPELQDILKESAREAQMRFIDEAMGEQDDLLDQLVAEYDVTVTYPDTAPFVNASQGLVVDKAVELGIEDVVAEIFDIQ</sequence>
<dbReference type="PANTHER" id="PTHR33376">
    <property type="match status" value="1"/>
</dbReference>
<dbReference type="HOGENOM" id="CLU_036176_4_1_9"/>
<dbReference type="NCBIfam" id="NF037995">
    <property type="entry name" value="TRAP_S1"/>
    <property type="match status" value="1"/>
</dbReference>
<dbReference type="Proteomes" id="UP000007434">
    <property type="component" value="Chromosome"/>
</dbReference>
<evidence type="ECO:0000256" key="1">
    <source>
        <dbReference type="ARBA" id="ARBA00022729"/>
    </source>
</evidence>
<dbReference type="CDD" id="cd13603">
    <property type="entry name" value="PBP2_TRAP_Siap_TeaA_like"/>
    <property type="match status" value="1"/>
</dbReference>